<dbReference type="Pfam" id="PF13442">
    <property type="entry name" value="Cytochrome_CBB3"/>
    <property type="match status" value="1"/>
</dbReference>
<dbReference type="AlphaFoldDB" id="A0A235ES95"/>
<keyword evidence="4" id="KW-0249">Electron transport</keyword>
<evidence type="ECO:0000256" key="1">
    <source>
        <dbReference type="ARBA" id="ARBA00022448"/>
    </source>
</evidence>
<dbReference type="InterPro" id="IPR002323">
    <property type="entry name" value="Cyt_CIE"/>
</dbReference>
<keyword evidence="2 6" id="KW-0349">Heme</keyword>
<dbReference type="Gene3D" id="1.10.760.10">
    <property type="entry name" value="Cytochrome c-like domain"/>
    <property type="match status" value="1"/>
</dbReference>
<dbReference type="InterPro" id="IPR036909">
    <property type="entry name" value="Cyt_c-like_dom_sf"/>
</dbReference>
<dbReference type="GO" id="GO:0009055">
    <property type="term" value="F:electron transfer activity"/>
    <property type="evidence" value="ECO:0007669"/>
    <property type="project" value="InterPro"/>
</dbReference>
<evidence type="ECO:0000256" key="7">
    <source>
        <dbReference type="SAM" id="MobiDB-lite"/>
    </source>
</evidence>
<keyword evidence="11" id="KW-1185">Reference proteome</keyword>
<dbReference type="SUPFAM" id="SSF46626">
    <property type="entry name" value="Cytochrome c"/>
    <property type="match status" value="1"/>
</dbReference>
<gene>
    <name evidence="10" type="ORF">CBY09_02085</name>
</gene>
<proteinExistence type="predicted"/>
<dbReference type="PRINTS" id="PR00607">
    <property type="entry name" value="CYTCHROMECIE"/>
</dbReference>
<evidence type="ECO:0000256" key="6">
    <source>
        <dbReference type="PROSITE-ProRule" id="PRU00433"/>
    </source>
</evidence>
<accession>A0A235ES95</accession>
<dbReference type="PANTHER" id="PTHR40942">
    <property type="match status" value="1"/>
</dbReference>
<feature type="compositionally biased region" description="Low complexity" evidence="7">
    <location>
        <begin position="162"/>
        <end position="183"/>
    </location>
</feature>
<name>A0A235ES95_9BURK</name>
<dbReference type="PROSITE" id="PS51007">
    <property type="entry name" value="CYTC"/>
    <property type="match status" value="1"/>
</dbReference>
<dbReference type="GO" id="GO:0020037">
    <property type="term" value="F:heme binding"/>
    <property type="evidence" value="ECO:0007669"/>
    <property type="project" value="InterPro"/>
</dbReference>
<sequence>MSDNHHEEAHTGPIKTPKQLLLAGFFSFVIPIFAIIGLVLYVTSADKPAAGAVNPEKAIAERIQKVGMVEVRDANRPLKGGEEVFKAQCTACHTSGAAGAPKVGDAAAWSARIKTGFETLVQSALKGKGAMAPQGGGDFNDTEIARAVAYMANASGGKFDEPAAPAPAGGDAAAAAAAPAASR</sequence>
<evidence type="ECO:0000256" key="2">
    <source>
        <dbReference type="ARBA" id="ARBA00022617"/>
    </source>
</evidence>
<keyword evidence="5 6" id="KW-0408">Iron</keyword>
<evidence type="ECO:0000313" key="11">
    <source>
        <dbReference type="Proteomes" id="UP000215441"/>
    </source>
</evidence>
<keyword evidence="8" id="KW-0472">Membrane</keyword>
<evidence type="ECO:0000313" key="10">
    <source>
        <dbReference type="EMBL" id="OYD51881.1"/>
    </source>
</evidence>
<evidence type="ECO:0000256" key="3">
    <source>
        <dbReference type="ARBA" id="ARBA00022723"/>
    </source>
</evidence>
<dbReference type="OrthoDB" id="9814708at2"/>
<dbReference type="RefSeq" id="WP_094285941.1">
    <property type="nucleotide sequence ID" value="NZ_JAMXHW010000049.1"/>
</dbReference>
<keyword evidence="8" id="KW-1133">Transmembrane helix</keyword>
<dbReference type="InterPro" id="IPR009056">
    <property type="entry name" value="Cyt_c-like_dom"/>
</dbReference>
<feature type="domain" description="Cytochrome c" evidence="9">
    <location>
        <begin position="76"/>
        <end position="155"/>
    </location>
</feature>
<reference evidence="10 11" key="1">
    <citation type="submission" date="2017-07" db="EMBL/GenBank/DDBJ databases">
        <title>Acidovorax KNDSW TSA 6 genome sequence and assembly.</title>
        <authorList>
            <person name="Mayilraj S."/>
        </authorList>
    </citation>
    <scope>NUCLEOTIDE SEQUENCE [LARGE SCALE GENOMIC DNA]</scope>
    <source>
        <strain evidence="10 11">KNDSW-TSA6</strain>
    </source>
</reference>
<keyword evidence="1" id="KW-0813">Transport</keyword>
<dbReference type="Proteomes" id="UP000215441">
    <property type="component" value="Unassembled WGS sequence"/>
</dbReference>
<evidence type="ECO:0000256" key="8">
    <source>
        <dbReference type="SAM" id="Phobius"/>
    </source>
</evidence>
<protein>
    <submittedName>
        <fullName evidence="10">Cytochrome c5 family protein</fullName>
    </submittedName>
</protein>
<organism evidence="10 11">
    <name type="scientific">Acidovorax kalamii</name>
    <dbReference type="NCBI Taxonomy" id="2004485"/>
    <lineage>
        <taxon>Bacteria</taxon>
        <taxon>Pseudomonadati</taxon>
        <taxon>Pseudomonadota</taxon>
        <taxon>Betaproteobacteria</taxon>
        <taxon>Burkholderiales</taxon>
        <taxon>Comamonadaceae</taxon>
        <taxon>Acidovorax</taxon>
    </lineage>
</organism>
<keyword evidence="3 6" id="KW-0479">Metal-binding</keyword>
<dbReference type="EMBL" id="NOIG01000002">
    <property type="protein sequence ID" value="OYD51881.1"/>
    <property type="molecule type" value="Genomic_DNA"/>
</dbReference>
<evidence type="ECO:0000256" key="5">
    <source>
        <dbReference type="ARBA" id="ARBA00023004"/>
    </source>
</evidence>
<keyword evidence="8" id="KW-0812">Transmembrane</keyword>
<comment type="caution">
    <text evidence="10">The sequence shown here is derived from an EMBL/GenBank/DDBJ whole genome shotgun (WGS) entry which is preliminary data.</text>
</comment>
<feature type="transmembrane region" description="Helical" evidence="8">
    <location>
        <begin position="20"/>
        <end position="42"/>
    </location>
</feature>
<feature type="region of interest" description="Disordered" evidence="7">
    <location>
        <begin position="159"/>
        <end position="183"/>
    </location>
</feature>
<evidence type="ECO:0000259" key="9">
    <source>
        <dbReference type="PROSITE" id="PS51007"/>
    </source>
</evidence>
<dbReference type="GO" id="GO:0005506">
    <property type="term" value="F:iron ion binding"/>
    <property type="evidence" value="ECO:0007669"/>
    <property type="project" value="InterPro"/>
</dbReference>
<dbReference type="PANTHER" id="PTHR40942:SF4">
    <property type="entry name" value="CYTOCHROME C5"/>
    <property type="match status" value="1"/>
</dbReference>
<evidence type="ECO:0000256" key="4">
    <source>
        <dbReference type="ARBA" id="ARBA00022982"/>
    </source>
</evidence>